<feature type="repeat" description="ANK" evidence="3">
    <location>
        <begin position="341"/>
        <end position="373"/>
    </location>
</feature>
<dbReference type="PROSITE" id="PS50088">
    <property type="entry name" value="ANK_REPEAT"/>
    <property type="match status" value="5"/>
</dbReference>
<evidence type="ECO:0000256" key="1">
    <source>
        <dbReference type="ARBA" id="ARBA00022737"/>
    </source>
</evidence>
<proteinExistence type="predicted"/>
<dbReference type="InterPro" id="IPR036770">
    <property type="entry name" value="Ankyrin_rpt-contain_sf"/>
</dbReference>
<feature type="repeat" description="ANK" evidence="3">
    <location>
        <begin position="308"/>
        <end position="340"/>
    </location>
</feature>
<dbReference type="InterPro" id="IPR002110">
    <property type="entry name" value="Ankyrin_rpt"/>
</dbReference>
<dbReference type="AlphaFoldDB" id="W8UD78"/>
<gene>
    <name evidence="4" type="ORF">KPNJ2_00220</name>
</gene>
<keyword evidence="2 3" id="KW-0040">ANK repeat</keyword>
<name>W8UD78_KLEPN</name>
<dbReference type="SMART" id="SM00248">
    <property type="entry name" value="ANK"/>
    <property type="match status" value="8"/>
</dbReference>
<accession>W8UD78</accession>
<feature type="repeat" description="ANK" evidence="3">
    <location>
        <begin position="275"/>
        <end position="307"/>
    </location>
</feature>
<protein>
    <submittedName>
        <fullName evidence="4">Ankyrin, brain variant 2</fullName>
    </submittedName>
</protein>
<dbReference type="EMBL" id="CP006918">
    <property type="protein sequence ID" value="AHM77000.1"/>
    <property type="molecule type" value="Genomic_DNA"/>
</dbReference>
<dbReference type="PROSITE" id="PS50297">
    <property type="entry name" value="ANK_REP_REGION"/>
    <property type="match status" value="3"/>
</dbReference>
<reference evidence="4 5" key="1">
    <citation type="journal article" date="2014" name="Proc. Natl. Acad. Sci. U.S.A.">
        <title>Molecular dissection of the evolution of carbapenem-resistant multilocus sequence type 258 Klebsiella pneumoniae.</title>
        <authorList>
            <person name="Deleo F.R."/>
            <person name="Chen L."/>
            <person name="Porcella S.F."/>
            <person name="Martens C.A."/>
            <person name="Kobayashi S.D."/>
            <person name="Porter A.R."/>
            <person name="Chavda K.D."/>
            <person name="Jacobs M.R."/>
            <person name="Mathema B."/>
            <person name="Olsen R.J."/>
            <person name="Bonomo R.A."/>
            <person name="Musser J.M."/>
            <person name="Kreiswirth B.N."/>
        </authorList>
    </citation>
    <scope>NUCLEOTIDE SEQUENCE [LARGE SCALE GENOMIC DNA]</scope>
    <source>
        <strain evidence="4">30684/NJST258_2</strain>
    </source>
</reference>
<keyword evidence="1" id="KW-0677">Repeat</keyword>
<evidence type="ECO:0000256" key="3">
    <source>
        <dbReference type="PROSITE-ProRule" id="PRU00023"/>
    </source>
</evidence>
<feature type="repeat" description="ANK" evidence="3">
    <location>
        <begin position="112"/>
        <end position="145"/>
    </location>
</feature>
<organism evidence="4 5">
    <name type="scientific">Klebsiella pneumoniae 30684/NJST258_2</name>
    <dbReference type="NCBI Taxonomy" id="1420013"/>
    <lineage>
        <taxon>Bacteria</taxon>
        <taxon>Pseudomonadati</taxon>
        <taxon>Pseudomonadota</taxon>
        <taxon>Gammaproteobacteria</taxon>
        <taxon>Enterobacterales</taxon>
        <taxon>Enterobacteriaceae</taxon>
        <taxon>Klebsiella/Raoultella group</taxon>
        <taxon>Klebsiella</taxon>
        <taxon>Klebsiella pneumoniae complex</taxon>
    </lineage>
</organism>
<evidence type="ECO:0000313" key="5">
    <source>
        <dbReference type="Proteomes" id="UP000019586"/>
    </source>
</evidence>
<feature type="repeat" description="ANK" evidence="3">
    <location>
        <begin position="79"/>
        <end position="111"/>
    </location>
</feature>
<dbReference type="Proteomes" id="UP000019586">
    <property type="component" value="Chromosome"/>
</dbReference>
<dbReference type="PANTHER" id="PTHR24173:SF74">
    <property type="entry name" value="ANKYRIN REPEAT DOMAIN-CONTAINING PROTEIN 16"/>
    <property type="match status" value="1"/>
</dbReference>
<dbReference type="PATRIC" id="fig|1420013.3.peg.208"/>
<sequence length="488" mass="51326">MTSSSLITPVSSLPLCMNFSWRERMKVIKGLVLLCLMMLAGCQSEEETSQFLLACKYDAPATIAAMLDNGIDVDGQDKTGLSGLMVAAAENRRDVVELLLKRRAKPNLQTRQGVTALMLAAARGSDTAIIGDLLQAGASVNQTSIDKSTALMSAISDGGDIRNDYQHILAMKKPDAPVEEESTLDKIVGATAAKSLATGNRALMTEDMALQLAPGAFKKNVDEIVALLLKHGADVKAVNASGESAFFLAVDHARSAETITTLANAGADTSLADKSGTTPLMLAAAGDDPDLVLALSASGVEVDQPNREGLTALQVAAGQGAPAVIAALAQRGAKVDQLSANDLSPLMLAVKMNNKANVEALLAAGASVNLSNKAGYTAIGYSRAGEVRQLLLAQHAELKGQAAHMAQSELQFCANAFADKLAYSDIARAVNNDTRPDIMRHQQSCPELGELTMLLGEFTFTPAGATYLGEPVTCKVSEYRKTFEVNCR</sequence>
<dbReference type="PANTHER" id="PTHR24173">
    <property type="entry name" value="ANKYRIN REPEAT CONTAINING"/>
    <property type="match status" value="1"/>
</dbReference>
<dbReference type="SUPFAM" id="SSF48403">
    <property type="entry name" value="Ankyrin repeat"/>
    <property type="match status" value="2"/>
</dbReference>
<dbReference type="KEGG" id="kps:KPNJ2_00220"/>
<evidence type="ECO:0000313" key="4">
    <source>
        <dbReference type="EMBL" id="AHM77000.1"/>
    </source>
</evidence>
<dbReference type="Pfam" id="PF12796">
    <property type="entry name" value="Ank_2"/>
    <property type="match status" value="2"/>
</dbReference>
<dbReference type="HOGENOM" id="CLU_047112_0_0_6"/>
<dbReference type="Gene3D" id="1.25.40.20">
    <property type="entry name" value="Ankyrin repeat-containing domain"/>
    <property type="match status" value="3"/>
</dbReference>
<evidence type="ECO:0000256" key="2">
    <source>
        <dbReference type="ARBA" id="ARBA00023043"/>
    </source>
</evidence>